<dbReference type="InterPro" id="IPR058605">
    <property type="entry name" value="BsaP_C"/>
</dbReference>
<reference evidence="10" key="2">
    <citation type="submission" date="2018-05" db="EMBL/GenBank/DDBJ databases">
        <authorList>
            <person name="Lanie J.A."/>
            <person name="Ng W.-L."/>
            <person name="Kazmierczak K.M."/>
            <person name="Andrzejewski T.M."/>
            <person name="Davidsen T.M."/>
            <person name="Wayne K.J."/>
            <person name="Tettelin H."/>
            <person name="Glass J.I."/>
            <person name="Rusch D."/>
            <person name="Podicherti R."/>
            <person name="Tsui H.-C.T."/>
            <person name="Winkler M.E."/>
        </authorList>
    </citation>
    <scope>NUCLEOTIDE SEQUENCE</scope>
    <source>
        <strain evidence="10">ZC4RG45</strain>
    </source>
</reference>
<feature type="domain" description="Biotin synthase auxiliary protein C-terminal" evidence="8">
    <location>
        <begin position="40"/>
        <end position="62"/>
    </location>
</feature>
<comment type="function">
    <text evidence="5">Required for the activity of the biotin synthase BioB.</text>
</comment>
<proteinExistence type="inferred from homology"/>
<organism evidence="10">
    <name type="scientific">Thermocrispum agreste</name>
    <dbReference type="NCBI Taxonomy" id="37925"/>
    <lineage>
        <taxon>Bacteria</taxon>
        <taxon>Bacillati</taxon>
        <taxon>Actinomycetota</taxon>
        <taxon>Actinomycetes</taxon>
        <taxon>Pseudonocardiales</taxon>
        <taxon>Pseudonocardiaceae</taxon>
        <taxon>Thermocrispum</taxon>
    </lineage>
</organism>
<accession>A0A2W4JN11</accession>
<evidence type="ECO:0000256" key="1">
    <source>
        <dbReference type="ARBA" id="ARBA00001915"/>
    </source>
</evidence>
<keyword evidence="2" id="KW-0479">Metal-binding</keyword>
<dbReference type="EMBL" id="QGUI01000188">
    <property type="protein sequence ID" value="PZM99115.1"/>
    <property type="molecule type" value="Genomic_DNA"/>
</dbReference>
<evidence type="ECO:0000256" key="4">
    <source>
        <dbReference type="ARBA" id="ARBA00023004"/>
    </source>
</evidence>
<reference evidence="9" key="1">
    <citation type="submission" date="2018-05" db="EMBL/GenBank/DDBJ databases">
        <authorList>
            <person name="Moura L."/>
            <person name="Setubal J.C."/>
        </authorList>
    </citation>
    <scope>NUCLEOTIDE SEQUENCE</scope>
    <source>
        <strain evidence="9">ZC4RG45</strain>
    </source>
</reference>
<evidence type="ECO:0000256" key="6">
    <source>
        <dbReference type="ARBA" id="ARBA00093780"/>
    </source>
</evidence>
<comment type="similarity">
    <text evidence="6">Belongs to the BsaP family.</text>
</comment>
<protein>
    <recommendedName>
        <fullName evidence="7">Biotin synthase auxiliary protein</fullName>
    </recommendedName>
</protein>
<comment type="cofactor">
    <cofactor evidence="1">
        <name>iron-sulfur cluster</name>
        <dbReference type="ChEBI" id="CHEBI:30408"/>
    </cofactor>
</comment>
<evidence type="ECO:0000256" key="5">
    <source>
        <dbReference type="ARBA" id="ARBA00093761"/>
    </source>
</evidence>
<sequence>MSRYCVQCGKPAAEPVHRECDGPQAALRPPRFCPECARRMIVQVTPMGWTATCSRHGEVSSGSA</sequence>
<evidence type="ECO:0000313" key="10">
    <source>
        <dbReference type="EMBL" id="PZM99115.1"/>
    </source>
</evidence>
<keyword evidence="3" id="KW-0093">Biotin biosynthesis</keyword>
<dbReference type="Pfam" id="PF26519">
    <property type="entry name" value="BsaP"/>
    <property type="match status" value="1"/>
</dbReference>
<dbReference type="AlphaFoldDB" id="A0A2W4JN11"/>
<comment type="caution">
    <text evidence="10">The sequence shown here is derived from an EMBL/GenBank/DDBJ whole genome shotgun (WGS) entry which is preliminary data.</text>
</comment>
<gene>
    <name evidence="9" type="ORF">DIU77_013775</name>
    <name evidence="10" type="ORF">DIU77_06475</name>
</gene>
<dbReference type="EMBL" id="QGUI02000193">
    <property type="protein sequence ID" value="MFO7193306.1"/>
    <property type="molecule type" value="Genomic_DNA"/>
</dbReference>
<reference evidence="9" key="4">
    <citation type="submission" date="2023-08" db="EMBL/GenBank/DDBJ databases">
        <authorList>
            <person name="Guima S.E.S."/>
            <person name="Martins L.F."/>
            <person name="Silva A.M."/>
            <person name="Setubal J.C."/>
        </authorList>
    </citation>
    <scope>NUCLEOTIDE SEQUENCE</scope>
    <source>
        <strain evidence="9">ZC4RG45</strain>
    </source>
</reference>
<dbReference type="Proteomes" id="UP000249324">
    <property type="component" value="Unassembled WGS sequence"/>
</dbReference>
<keyword evidence="4" id="KW-0408">Iron</keyword>
<evidence type="ECO:0000259" key="8">
    <source>
        <dbReference type="Pfam" id="PF26519"/>
    </source>
</evidence>
<evidence type="ECO:0000313" key="9">
    <source>
        <dbReference type="EMBL" id="MFO7193306.1"/>
    </source>
</evidence>
<evidence type="ECO:0000313" key="11">
    <source>
        <dbReference type="Proteomes" id="UP000249324"/>
    </source>
</evidence>
<evidence type="ECO:0000256" key="3">
    <source>
        <dbReference type="ARBA" id="ARBA00022756"/>
    </source>
</evidence>
<dbReference type="STRING" id="1111738.GCA_000427905_00706"/>
<name>A0A2W4JN11_9PSEU</name>
<evidence type="ECO:0000256" key="2">
    <source>
        <dbReference type="ARBA" id="ARBA00022723"/>
    </source>
</evidence>
<evidence type="ECO:0000256" key="7">
    <source>
        <dbReference type="ARBA" id="ARBA00093796"/>
    </source>
</evidence>
<reference evidence="9 11" key="3">
    <citation type="journal article" date="2021" name="BMC Genomics">
        <title>Genome-resolved metagenome and metatranscriptome analyses of thermophilic composting reveal key bacterial players and their metabolic interactions.</title>
        <authorList>
            <person name="Braga L.P.P."/>
            <person name="Pereira R.V."/>
            <person name="Martins L.F."/>
            <person name="Moura L.M.S."/>
            <person name="Sanchez F.B."/>
            <person name="Patane J.S.L."/>
            <person name="da Silva A.M."/>
            <person name="Setubal J.C."/>
        </authorList>
    </citation>
    <scope>NUCLEOTIDE SEQUENCE [LARGE SCALE GENOMIC DNA]</scope>
    <source>
        <strain evidence="9">ZC4RG45</strain>
    </source>
</reference>